<dbReference type="Proteomes" id="UP000323142">
    <property type="component" value="Unassembled WGS sequence"/>
</dbReference>
<dbReference type="OrthoDB" id="8252657at2"/>
<dbReference type="SUPFAM" id="SSF46894">
    <property type="entry name" value="C-terminal effector domain of the bipartite response regulators"/>
    <property type="match status" value="1"/>
</dbReference>
<evidence type="ECO:0000313" key="5">
    <source>
        <dbReference type="Proteomes" id="UP000323142"/>
    </source>
</evidence>
<dbReference type="Pfam" id="PF00486">
    <property type="entry name" value="Trans_reg_C"/>
    <property type="match status" value="1"/>
</dbReference>
<keyword evidence="5" id="KW-1185">Reference proteome</keyword>
<protein>
    <recommendedName>
        <fullName evidence="3">OmpR/PhoB-type domain-containing protein</fullName>
    </recommendedName>
</protein>
<accession>A0A5B2VCE0</accession>
<dbReference type="RefSeq" id="WP_149818881.1">
    <property type="nucleotide sequence ID" value="NZ_VUOA01000027.1"/>
</dbReference>
<dbReference type="InterPro" id="IPR001867">
    <property type="entry name" value="OmpR/PhoB-type_DNA-bd"/>
</dbReference>
<reference evidence="4 5" key="2">
    <citation type="submission" date="2019-09" db="EMBL/GenBank/DDBJ databases">
        <authorList>
            <person name="Jin C."/>
        </authorList>
    </citation>
    <scope>NUCLEOTIDE SEQUENCE [LARGE SCALE GENOMIC DNA]</scope>
    <source>
        <strain evidence="4 5">BN140002</strain>
    </source>
</reference>
<dbReference type="Gene3D" id="1.10.10.10">
    <property type="entry name" value="Winged helix-like DNA-binding domain superfamily/Winged helix DNA-binding domain"/>
    <property type="match status" value="1"/>
</dbReference>
<dbReference type="AlphaFoldDB" id="A0A5B2VCE0"/>
<dbReference type="InterPro" id="IPR036388">
    <property type="entry name" value="WH-like_DNA-bd_sf"/>
</dbReference>
<proteinExistence type="predicted"/>
<evidence type="ECO:0000256" key="1">
    <source>
        <dbReference type="ARBA" id="ARBA00023125"/>
    </source>
</evidence>
<dbReference type="GO" id="GO:0006355">
    <property type="term" value="P:regulation of DNA-templated transcription"/>
    <property type="evidence" value="ECO:0007669"/>
    <property type="project" value="InterPro"/>
</dbReference>
<dbReference type="GO" id="GO:0000160">
    <property type="term" value="P:phosphorelay signal transduction system"/>
    <property type="evidence" value="ECO:0007669"/>
    <property type="project" value="InterPro"/>
</dbReference>
<evidence type="ECO:0000259" key="3">
    <source>
        <dbReference type="PROSITE" id="PS51755"/>
    </source>
</evidence>
<evidence type="ECO:0000256" key="2">
    <source>
        <dbReference type="PROSITE-ProRule" id="PRU01091"/>
    </source>
</evidence>
<name>A0A5B2VCE0_9HYPH</name>
<reference evidence="4 5" key="1">
    <citation type="submission" date="2019-09" db="EMBL/GenBank/DDBJ databases">
        <title>Salinarimonas rosea gen. nov., sp. nov., a new member of the a-2 subgroup of the Proteobacteria.</title>
        <authorList>
            <person name="Liu J."/>
        </authorList>
    </citation>
    <scope>NUCLEOTIDE SEQUENCE [LARGE SCALE GENOMIC DNA]</scope>
    <source>
        <strain evidence="4 5">BN140002</strain>
    </source>
</reference>
<feature type="DNA-binding region" description="OmpR/PhoB-type" evidence="2">
    <location>
        <begin position="1"/>
        <end position="74"/>
    </location>
</feature>
<dbReference type="GO" id="GO:0003677">
    <property type="term" value="F:DNA binding"/>
    <property type="evidence" value="ECO:0007669"/>
    <property type="project" value="UniProtKB-UniRule"/>
</dbReference>
<sequence>MALGQRAVALLRLLLDCEGKLVSKEALFNAAWPGLAVEDSNLTVQIAALRRAFGQAGDVGWIETLPRWGYRYVGPPVGRNSSVSKPLPISPPMPNGPSLAVLPFTNMSDDPRQEYFAGGMVDEDIVAGLCRIKWLFVIARSSSALYKGVVEAAGHHLGCQRMQTSLRSLRPAYAENVDERPEKWP</sequence>
<dbReference type="InterPro" id="IPR016032">
    <property type="entry name" value="Sig_transdc_resp-reg_C-effctor"/>
</dbReference>
<organism evidence="4 5">
    <name type="scientific">Salinarimonas soli</name>
    <dbReference type="NCBI Taxonomy" id="1638099"/>
    <lineage>
        <taxon>Bacteria</taxon>
        <taxon>Pseudomonadati</taxon>
        <taxon>Pseudomonadota</taxon>
        <taxon>Alphaproteobacteria</taxon>
        <taxon>Hyphomicrobiales</taxon>
        <taxon>Salinarimonadaceae</taxon>
        <taxon>Salinarimonas</taxon>
    </lineage>
</organism>
<dbReference type="EMBL" id="VUOA01000027">
    <property type="protein sequence ID" value="KAA2236418.1"/>
    <property type="molecule type" value="Genomic_DNA"/>
</dbReference>
<comment type="caution">
    <text evidence="4">The sequence shown here is derived from an EMBL/GenBank/DDBJ whole genome shotgun (WGS) entry which is preliminary data.</text>
</comment>
<keyword evidence="1 2" id="KW-0238">DNA-binding</keyword>
<dbReference type="SMART" id="SM00862">
    <property type="entry name" value="Trans_reg_C"/>
    <property type="match status" value="1"/>
</dbReference>
<evidence type="ECO:0000313" key="4">
    <source>
        <dbReference type="EMBL" id="KAA2236418.1"/>
    </source>
</evidence>
<dbReference type="PROSITE" id="PS51755">
    <property type="entry name" value="OMPR_PHOB"/>
    <property type="match status" value="1"/>
</dbReference>
<gene>
    <name evidence="4" type="ORF">F0L46_14850</name>
</gene>
<feature type="domain" description="OmpR/PhoB-type" evidence="3">
    <location>
        <begin position="1"/>
        <end position="74"/>
    </location>
</feature>